<gene>
    <name evidence="7" type="ORF">HER39_11630</name>
</gene>
<dbReference type="EMBL" id="JAAZSR010000188">
    <property type="protein sequence ID" value="NKX51202.1"/>
    <property type="molecule type" value="Genomic_DNA"/>
</dbReference>
<feature type="domain" description="HTH tetR-type" evidence="6">
    <location>
        <begin position="16"/>
        <end position="76"/>
    </location>
</feature>
<sequence>MSAPRNRRAGRPSEGVLTRDLILLTALKVLNRTGPDKFTMAALAGGLGVKPPALYHHVGRRGDILAGMREYVTAGIDTSVFSVLPWREAVAVWARSYRAAFAAHPYAIALLATLPVTGARRTLTMYEQTARGFREAGWPEDEVVNSIVALENFILGSALDAVAPADMFDAGDFAEEVPVFDAAVRARAWADRHASPADQAFEAGLAAMIDGLEARRKVLAAGA</sequence>
<keyword evidence="1" id="KW-0678">Repressor</keyword>
<dbReference type="Pfam" id="PF02909">
    <property type="entry name" value="TetR_C_1"/>
    <property type="match status" value="1"/>
</dbReference>
<comment type="caution">
    <text evidence="7">The sequence shown here is derived from an EMBL/GenBank/DDBJ whole genome shotgun (WGS) entry which is preliminary data.</text>
</comment>
<evidence type="ECO:0000256" key="1">
    <source>
        <dbReference type="ARBA" id="ARBA00022491"/>
    </source>
</evidence>
<dbReference type="SUPFAM" id="SSF46689">
    <property type="entry name" value="Homeodomain-like"/>
    <property type="match status" value="1"/>
</dbReference>
<evidence type="ECO:0000313" key="7">
    <source>
        <dbReference type="EMBL" id="NKX51202.1"/>
    </source>
</evidence>
<dbReference type="PANTHER" id="PTHR30055:SF151">
    <property type="entry name" value="TRANSCRIPTIONAL REGULATORY PROTEIN"/>
    <property type="match status" value="1"/>
</dbReference>
<dbReference type="Proteomes" id="UP000523795">
    <property type="component" value="Unassembled WGS sequence"/>
</dbReference>
<keyword evidence="3 5" id="KW-0238">DNA-binding</keyword>
<dbReference type="SUPFAM" id="SSF48498">
    <property type="entry name" value="Tetracyclin repressor-like, C-terminal domain"/>
    <property type="match status" value="1"/>
</dbReference>
<reference evidence="7 8" key="1">
    <citation type="submission" date="2020-04" db="EMBL/GenBank/DDBJ databases">
        <authorList>
            <person name="Liu S."/>
        </authorList>
    </citation>
    <scope>NUCLEOTIDE SEQUENCE [LARGE SCALE GENOMIC DNA]</scope>
    <source>
        <strain evidence="7 8">CGMCC 1.15091</strain>
    </source>
</reference>
<evidence type="ECO:0000256" key="4">
    <source>
        <dbReference type="ARBA" id="ARBA00023163"/>
    </source>
</evidence>
<evidence type="ECO:0000256" key="2">
    <source>
        <dbReference type="ARBA" id="ARBA00023015"/>
    </source>
</evidence>
<dbReference type="PANTHER" id="PTHR30055">
    <property type="entry name" value="HTH-TYPE TRANSCRIPTIONAL REGULATOR RUTR"/>
    <property type="match status" value="1"/>
</dbReference>
<dbReference type="Gene3D" id="1.10.357.10">
    <property type="entry name" value="Tetracycline Repressor, domain 2"/>
    <property type="match status" value="1"/>
</dbReference>
<evidence type="ECO:0000313" key="8">
    <source>
        <dbReference type="Proteomes" id="UP000523795"/>
    </source>
</evidence>
<keyword evidence="4" id="KW-0804">Transcription</keyword>
<dbReference type="InterPro" id="IPR001647">
    <property type="entry name" value="HTH_TetR"/>
</dbReference>
<dbReference type="PROSITE" id="PS50977">
    <property type="entry name" value="HTH_TETR_2"/>
    <property type="match status" value="1"/>
</dbReference>
<dbReference type="InterPro" id="IPR003012">
    <property type="entry name" value="Tet_transcr_reg_TetR"/>
</dbReference>
<keyword evidence="2" id="KW-0805">Transcription regulation</keyword>
<evidence type="ECO:0000256" key="5">
    <source>
        <dbReference type="PROSITE-ProRule" id="PRU00335"/>
    </source>
</evidence>
<dbReference type="InterPro" id="IPR050109">
    <property type="entry name" value="HTH-type_TetR-like_transc_reg"/>
</dbReference>
<feature type="DNA-binding region" description="H-T-H motif" evidence="5">
    <location>
        <begin position="39"/>
        <end position="58"/>
    </location>
</feature>
<dbReference type="Pfam" id="PF00440">
    <property type="entry name" value="TetR_N"/>
    <property type="match status" value="1"/>
</dbReference>
<organism evidence="7 8">
    <name type="scientific">Arthrobacter deserti</name>
    <dbReference type="NCBI Taxonomy" id="1742687"/>
    <lineage>
        <taxon>Bacteria</taxon>
        <taxon>Bacillati</taxon>
        <taxon>Actinomycetota</taxon>
        <taxon>Actinomycetes</taxon>
        <taxon>Micrococcales</taxon>
        <taxon>Micrococcaceae</taxon>
        <taxon>Arthrobacter</taxon>
    </lineage>
</organism>
<name>A0ABX1JPF9_9MICC</name>
<protein>
    <submittedName>
        <fullName evidence="7">TetR/AcrR family transcriptional regulator</fullName>
    </submittedName>
</protein>
<dbReference type="InterPro" id="IPR004111">
    <property type="entry name" value="Repressor_TetR_C"/>
</dbReference>
<accession>A0ABX1JPF9</accession>
<evidence type="ECO:0000256" key="3">
    <source>
        <dbReference type="ARBA" id="ARBA00023125"/>
    </source>
</evidence>
<proteinExistence type="predicted"/>
<dbReference type="InterPro" id="IPR009057">
    <property type="entry name" value="Homeodomain-like_sf"/>
</dbReference>
<dbReference type="InterPro" id="IPR036271">
    <property type="entry name" value="Tet_transcr_reg_TetR-rel_C_sf"/>
</dbReference>
<dbReference type="PRINTS" id="PR00400">
    <property type="entry name" value="TETREPRESSOR"/>
</dbReference>
<evidence type="ECO:0000259" key="6">
    <source>
        <dbReference type="PROSITE" id="PS50977"/>
    </source>
</evidence>
<keyword evidence="8" id="KW-1185">Reference proteome</keyword>